<evidence type="ECO:0000313" key="4">
    <source>
        <dbReference type="Proteomes" id="UP000799302"/>
    </source>
</evidence>
<evidence type="ECO:0000256" key="2">
    <source>
        <dbReference type="SAM" id="Phobius"/>
    </source>
</evidence>
<name>A0A6A6UR04_9PEZI</name>
<accession>A0A6A6UR04</accession>
<organism evidence="3 4">
    <name type="scientific">Microthyrium microscopicum</name>
    <dbReference type="NCBI Taxonomy" id="703497"/>
    <lineage>
        <taxon>Eukaryota</taxon>
        <taxon>Fungi</taxon>
        <taxon>Dikarya</taxon>
        <taxon>Ascomycota</taxon>
        <taxon>Pezizomycotina</taxon>
        <taxon>Dothideomycetes</taxon>
        <taxon>Dothideomycetes incertae sedis</taxon>
        <taxon>Microthyriales</taxon>
        <taxon>Microthyriaceae</taxon>
        <taxon>Microthyrium</taxon>
    </lineage>
</organism>
<feature type="transmembrane region" description="Helical" evidence="2">
    <location>
        <begin position="183"/>
        <end position="205"/>
    </location>
</feature>
<dbReference type="Proteomes" id="UP000799302">
    <property type="component" value="Unassembled WGS sequence"/>
</dbReference>
<dbReference type="AlphaFoldDB" id="A0A6A6UR04"/>
<evidence type="ECO:0000256" key="1">
    <source>
        <dbReference type="SAM" id="MobiDB-lite"/>
    </source>
</evidence>
<protein>
    <recommendedName>
        <fullName evidence="5">Mid2 domain-containing protein</fullName>
    </recommendedName>
</protein>
<keyword evidence="2" id="KW-0812">Transmembrane</keyword>
<proteinExistence type="predicted"/>
<keyword evidence="2" id="KW-1133">Transmembrane helix</keyword>
<dbReference type="EMBL" id="MU004230">
    <property type="protein sequence ID" value="KAF2674176.1"/>
    <property type="molecule type" value="Genomic_DNA"/>
</dbReference>
<gene>
    <name evidence="3" type="ORF">BT63DRAFT_419483</name>
</gene>
<keyword evidence="4" id="KW-1185">Reference proteome</keyword>
<evidence type="ECO:0000313" key="3">
    <source>
        <dbReference type="EMBL" id="KAF2674176.1"/>
    </source>
</evidence>
<evidence type="ECO:0008006" key="5">
    <source>
        <dbReference type="Google" id="ProtNLM"/>
    </source>
</evidence>
<keyword evidence="2" id="KW-0472">Membrane</keyword>
<feature type="region of interest" description="Disordered" evidence="1">
    <location>
        <begin position="151"/>
        <end position="176"/>
    </location>
</feature>
<sequence>MATYYLNHKNILGKSASIPCGVTNSTTPYVPCCVKGDTCMSDGICQYTHSLAGGTGFYVSDCTDATFGASTCKKACSSNPVSDIVYDATTGVWQCCSYPATTGTPVLNCTAPTNERFYAPAPANLVSVQQIPSNGQPTYLSGVGSASSTSPASSSSLSTSTAATTTPATSSSSSYGLSTGTKAGIGVGTAISVFAIVGIIAFIIFRKSKNGKSSEMTTVGNGSYPDHSCATHTPKVAASTEPPMIYQSHELDSGMEQRHELGTS</sequence>
<reference evidence="3" key="1">
    <citation type="journal article" date="2020" name="Stud. Mycol.">
        <title>101 Dothideomycetes genomes: a test case for predicting lifestyles and emergence of pathogens.</title>
        <authorList>
            <person name="Haridas S."/>
            <person name="Albert R."/>
            <person name="Binder M."/>
            <person name="Bloem J."/>
            <person name="Labutti K."/>
            <person name="Salamov A."/>
            <person name="Andreopoulos B."/>
            <person name="Baker S."/>
            <person name="Barry K."/>
            <person name="Bills G."/>
            <person name="Bluhm B."/>
            <person name="Cannon C."/>
            <person name="Castanera R."/>
            <person name="Culley D."/>
            <person name="Daum C."/>
            <person name="Ezra D."/>
            <person name="Gonzalez J."/>
            <person name="Henrissat B."/>
            <person name="Kuo A."/>
            <person name="Liang C."/>
            <person name="Lipzen A."/>
            <person name="Lutzoni F."/>
            <person name="Magnuson J."/>
            <person name="Mondo S."/>
            <person name="Nolan M."/>
            <person name="Ohm R."/>
            <person name="Pangilinan J."/>
            <person name="Park H.-J."/>
            <person name="Ramirez L."/>
            <person name="Alfaro M."/>
            <person name="Sun H."/>
            <person name="Tritt A."/>
            <person name="Yoshinaga Y."/>
            <person name="Zwiers L.-H."/>
            <person name="Turgeon B."/>
            <person name="Goodwin S."/>
            <person name="Spatafora J."/>
            <person name="Crous P."/>
            <person name="Grigoriev I."/>
        </authorList>
    </citation>
    <scope>NUCLEOTIDE SEQUENCE</scope>
    <source>
        <strain evidence="3">CBS 115976</strain>
    </source>
</reference>
<dbReference type="OrthoDB" id="5215637at2759"/>